<sequence>MKSLLRNVTAPLALLLAVATPASLAQDDTSLSSDWMELVKGQKSESMGVELRDIQPGAEAGTQTVTFAVPKSSVRDPDDIEEVIVVGRKPDSVELPKLNIQYKWLRDYDNDNYGLVITLGEGNWPIRLFMNSRPGYVN</sequence>
<proteinExistence type="predicted"/>
<gene>
    <name evidence="2" type="ORF">E4634_09985</name>
</gene>
<protein>
    <submittedName>
        <fullName evidence="2">Uncharacterized protein</fullName>
    </submittedName>
</protein>
<accession>A0A4Z0M247</accession>
<keyword evidence="1" id="KW-0732">Signal</keyword>
<feature type="signal peptide" evidence="1">
    <location>
        <begin position="1"/>
        <end position="25"/>
    </location>
</feature>
<evidence type="ECO:0000313" key="3">
    <source>
        <dbReference type="Proteomes" id="UP000298050"/>
    </source>
</evidence>
<feature type="chain" id="PRO_5021448729" evidence="1">
    <location>
        <begin position="26"/>
        <end position="138"/>
    </location>
</feature>
<dbReference type="RefSeq" id="WP_135443442.1">
    <property type="nucleotide sequence ID" value="NZ_SRLE01000007.1"/>
</dbReference>
<comment type="caution">
    <text evidence="2">The sequence shown here is derived from an EMBL/GenBank/DDBJ whole genome shotgun (WGS) entry which is preliminary data.</text>
</comment>
<dbReference type="AlphaFoldDB" id="A0A4Z0M247"/>
<dbReference type="EMBL" id="SRLE01000007">
    <property type="protein sequence ID" value="TGD73355.1"/>
    <property type="molecule type" value="Genomic_DNA"/>
</dbReference>
<keyword evidence="3" id="KW-1185">Reference proteome</keyword>
<reference evidence="2 3" key="1">
    <citation type="submission" date="2019-04" db="EMBL/GenBank/DDBJ databases">
        <title>Taxonomy of novel Haliea sp. from mangrove soil of West Coast of India.</title>
        <authorList>
            <person name="Verma A."/>
            <person name="Kumar P."/>
            <person name="Krishnamurthi S."/>
        </authorList>
    </citation>
    <scope>NUCLEOTIDE SEQUENCE [LARGE SCALE GENOMIC DNA]</scope>
    <source>
        <strain evidence="2 3">SAOS-164</strain>
    </source>
</reference>
<name>A0A4Z0M247_9GAMM</name>
<evidence type="ECO:0000313" key="2">
    <source>
        <dbReference type="EMBL" id="TGD73355.1"/>
    </source>
</evidence>
<organism evidence="2 3">
    <name type="scientific">Mangrovimicrobium sediminis</name>
    <dbReference type="NCBI Taxonomy" id="2562682"/>
    <lineage>
        <taxon>Bacteria</taxon>
        <taxon>Pseudomonadati</taxon>
        <taxon>Pseudomonadota</taxon>
        <taxon>Gammaproteobacteria</taxon>
        <taxon>Cellvibrionales</taxon>
        <taxon>Halieaceae</taxon>
        <taxon>Mangrovimicrobium</taxon>
    </lineage>
</organism>
<dbReference type="OrthoDB" id="5739150at2"/>
<evidence type="ECO:0000256" key="1">
    <source>
        <dbReference type="SAM" id="SignalP"/>
    </source>
</evidence>
<dbReference type="Proteomes" id="UP000298050">
    <property type="component" value="Unassembled WGS sequence"/>
</dbReference>